<dbReference type="InterPro" id="IPR002104">
    <property type="entry name" value="Integrase_catalytic"/>
</dbReference>
<gene>
    <name evidence="3" type="ORF">PT520_09525</name>
</gene>
<dbReference type="PANTHER" id="PTHR30349">
    <property type="entry name" value="PHAGE INTEGRASE-RELATED"/>
    <property type="match status" value="1"/>
</dbReference>
<evidence type="ECO:0000313" key="3">
    <source>
        <dbReference type="EMBL" id="MDK2062755.1"/>
    </source>
</evidence>
<evidence type="ECO:0000313" key="4">
    <source>
        <dbReference type="Proteomes" id="UP001237843"/>
    </source>
</evidence>
<dbReference type="InterPro" id="IPR050090">
    <property type="entry name" value="Tyrosine_recombinase_XerCD"/>
</dbReference>
<dbReference type="CDD" id="cd00397">
    <property type="entry name" value="DNA_BRE_C"/>
    <property type="match status" value="1"/>
</dbReference>
<proteinExistence type="predicted"/>
<dbReference type="Pfam" id="PF00589">
    <property type="entry name" value="Phage_integrase"/>
    <property type="match status" value="1"/>
</dbReference>
<reference evidence="3" key="1">
    <citation type="journal article" date="2023" name="Antibiotics">
        <title>Genomic Characterization of Antibiotic-Resistant Campylobacterales Isolated from Chilean Poultry Meat.</title>
        <authorList>
            <person name="Concha-Toloza M."/>
            <person name="Lopez-Cantillo M."/>
            <person name="Molina-Mora J.A."/>
            <person name="Collado L."/>
        </authorList>
    </citation>
    <scope>NUCLEOTIDE SEQUENCE</scope>
    <source>
        <strain evidence="3">FR1p273A</strain>
    </source>
</reference>
<dbReference type="InterPro" id="IPR011010">
    <property type="entry name" value="DNA_brk_join_enz"/>
</dbReference>
<dbReference type="GO" id="GO:0015074">
    <property type="term" value="P:DNA integration"/>
    <property type="evidence" value="ECO:0007669"/>
    <property type="project" value="InterPro"/>
</dbReference>
<organism evidence="3 4">
    <name type="scientific">Aliarcobacter butzleri</name>
    <dbReference type="NCBI Taxonomy" id="28197"/>
    <lineage>
        <taxon>Bacteria</taxon>
        <taxon>Pseudomonadati</taxon>
        <taxon>Campylobacterota</taxon>
        <taxon>Epsilonproteobacteria</taxon>
        <taxon>Campylobacterales</taxon>
        <taxon>Arcobacteraceae</taxon>
        <taxon>Aliarcobacter</taxon>
    </lineage>
</organism>
<dbReference type="SUPFAM" id="SSF56349">
    <property type="entry name" value="DNA breaking-rejoining enzymes"/>
    <property type="match status" value="1"/>
</dbReference>
<feature type="domain" description="Tyr recombinase" evidence="2">
    <location>
        <begin position="28"/>
        <end position="221"/>
    </location>
</feature>
<accession>A0AAW6VQF3</accession>
<dbReference type="RefSeq" id="WP_284074921.1">
    <property type="nucleotide sequence ID" value="NZ_JAQTJH010000012.1"/>
</dbReference>
<protein>
    <submittedName>
        <fullName evidence="3">Site-specific integrase</fullName>
    </submittedName>
</protein>
<evidence type="ECO:0000259" key="2">
    <source>
        <dbReference type="PROSITE" id="PS51898"/>
    </source>
</evidence>
<name>A0AAW6VQF3_9BACT</name>
<keyword evidence="1" id="KW-0233">DNA recombination</keyword>
<dbReference type="Gene3D" id="1.10.443.10">
    <property type="entry name" value="Intergrase catalytic core"/>
    <property type="match status" value="1"/>
</dbReference>
<sequence>MTARIKTPNELRAEKGKEQIGRKVGTVKANRALKEKDFLQLMEFIKNDKDTRLSTLNKYKKIFTFLFYTGCRINEVLKLKTEDIQNILEHGEARILTTKTGRFKGQEFRTVYFSTTAIATIKEIFADILHNKNSYCIRAWNNKDKEMNPIGLANQINKYLEKVFGHKDFTTHSFRRGIITEMILDKDIKPEIVQAFIGHKNYATTTRYVKPSVDDIKNSLTR</sequence>
<dbReference type="AlphaFoldDB" id="A0AAW6VQF3"/>
<evidence type="ECO:0000256" key="1">
    <source>
        <dbReference type="ARBA" id="ARBA00023172"/>
    </source>
</evidence>
<comment type="caution">
    <text evidence="3">The sequence shown here is derived from an EMBL/GenBank/DDBJ whole genome shotgun (WGS) entry which is preliminary data.</text>
</comment>
<dbReference type="Proteomes" id="UP001237843">
    <property type="component" value="Unassembled WGS sequence"/>
</dbReference>
<reference evidence="3" key="2">
    <citation type="submission" date="2023-02" db="EMBL/GenBank/DDBJ databases">
        <authorList>
            <person name="Concha-Toloza M."/>
            <person name="Lopez-Cantillo M."/>
            <person name="Molina-Mora J."/>
            <person name="Collado L."/>
        </authorList>
    </citation>
    <scope>NUCLEOTIDE SEQUENCE</scope>
    <source>
        <strain evidence="3">FR1p273A</strain>
    </source>
</reference>
<dbReference type="GO" id="GO:0003677">
    <property type="term" value="F:DNA binding"/>
    <property type="evidence" value="ECO:0007669"/>
    <property type="project" value="InterPro"/>
</dbReference>
<dbReference type="InterPro" id="IPR013762">
    <property type="entry name" value="Integrase-like_cat_sf"/>
</dbReference>
<dbReference type="EMBL" id="JAQTJH010000012">
    <property type="protein sequence ID" value="MDK2062755.1"/>
    <property type="molecule type" value="Genomic_DNA"/>
</dbReference>
<dbReference type="PROSITE" id="PS51898">
    <property type="entry name" value="TYR_RECOMBINASE"/>
    <property type="match status" value="1"/>
</dbReference>
<dbReference type="GO" id="GO:0006310">
    <property type="term" value="P:DNA recombination"/>
    <property type="evidence" value="ECO:0007669"/>
    <property type="project" value="UniProtKB-KW"/>
</dbReference>